<keyword evidence="2" id="KW-1185">Reference proteome</keyword>
<comment type="caution">
    <text evidence="1">The sequence shown here is derived from an EMBL/GenBank/DDBJ whole genome shotgun (WGS) entry which is preliminary data.</text>
</comment>
<proteinExistence type="predicted"/>
<dbReference type="RefSeq" id="WP_380622981.1">
    <property type="nucleotide sequence ID" value="NZ_JBHSDK010000021.1"/>
</dbReference>
<evidence type="ECO:0000313" key="2">
    <source>
        <dbReference type="Proteomes" id="UP001595823"/>
    </source>
</evidence>
<dbReference type="EMBL" id="JBHSDK010000021">
    <property type="protein sequence ID" value="MFC4336755.1"/>
    <property type="molecule type" value="Genomic_DNA"/>
</dbReference>
<evidence type="ECO:0000313" key="1">
    <source>
        <dbReference type="EMBL" id="MFC4336755.1"/>
    </source>
</evidence>
<gene>
    <name evidence="1" type="ORF">ACFPET_16260</name>
</gene>
<evidence type="ECO:0008006" key="3">
    <source>
        <dbReference type="Google" id="ProtNLM"/>
    </source>
</evidence>
<reference evidence="2" key="1">
    <citation type="journal article" date="2019" name="Int. J. Syst. Evol. Microbiol.">
        <title>The Global Catalogue of Microorganisms (GCM) 10K type strain sequencing project: providing services to taxonomists for standard genome sequencing and annotation.</title>
        <authorList>
            <consortium name="The Broad Institute Genomics Platform"/>
            <consortium name="The Broad Institute Genome Sequencing Center for Infectious Disease"/>
            <person name="Wu L."/>
            <person name="Ma J."/>
        </authorList>
    </citation>
    <scope>NUCLEOTIDE SEQUENCE [LARGE SCALE GENOMIC DNA]</scope>
    <source>
        <strain evidence="2">IBRC-M 10908</strain>
    </source>
</reference>
<dbReference type="Proteomes" id="UP001595823">
    <property type="component" value="Unassembled WGS sequence"/>
</dbReference>
<accession>A0ABV8U2V6</accession>
<protein>
    <recommendedName>
        <fullName evidence="3">AbrB family transcriptional regulator</fullName>
    </recommendedName>
</protein>
<organism evidence="1 2">
    <name type="scientific">Salininema proteolyticum</name>
    <dbReference type="NCBI Taxonomy" id="1607685"/>
    <lineage>
        <taxon>Bacteria</taxon>
        <taxon>Bacillati</taxon>
        <taxon>Actinomycetota</taxon>
        <taxon>Actinomycetes</taxon>
        <taxon>Glycomycetales</taxon>
        <taxon>Glycomycetaceae</taxon>
        <taxon>Salininema</taxon>
    </lineage>
</organism>
<name>A0ABV8U2V6_9ACTN</name>
<sequence>MAANTSKTARASVKAGQAKGNGGLSVLGEFKYLIPLNQGKHVYLRNITDGRTLHLEVGSEKFNEALKTQIEAGHGDKIKSEIEGFVKDLPEQGWDATLKSLDEAGVFGEAVAA</sequence>